<evidence type="ECO:0000313" key="2">
    <source>
        <dbReference type="EMBL" id="CUH50181.1"/>
    </source>
</evidence>
<feature type="signal peptide" evidence="1">
    <location>
        <begin position="1"/>
        <end position="20"/>
    </location>
</feature>
<dbReference type="OrthoDB" id="7859984at2"/>
<proteinExistence type="predicted"/>
<dbReference type="STRING" id="81569.RUM4293_02055"/>
<accession>A0A0P1EI83</accession>
<name>A0A0P1EI83_9RHOB</name>
<dbReference type="EMBL" id="CYPU01000072">
    <property type="protein sequence ID" value="CUH50181.1"/>
    <property type="molecule type" value="Genomic_DNA"/>
</dbReference>
<sequence length="107" mass="11473">MVLRVTILALAAAIGLTAFDATPVAAKEETKQVSVMSRTWAVTQVSDAPVVYRATRDNNNLNPFGPPPRLRTIQAIAAFQQATGCSPIVASMYQNISGQFFSQVSCN</sequence>
<keyword evidence="1" id="KW-0732">Signal</keyword>
<gene>
    <name evidence="2" type="ORF">RUA4292_04387</name>
</gene>
<reference evidence="2 3" key="1">
    <citation type="submission" date="2015-09" db="EMBL/GenBank/DDBJ databases">
        <authorList>
            <consortium name="Swine Surveillance"/>
        </authorList>
    </citation>
    <scope>NUCLEOTIDE SEQUENCE [LARGE SCALE GENOMIC DNA]</scope>
    <source>
        <strain evidence="2 3">CECT 4292</strain>
    </source>
</reference>
<dbReference type="Proteomes" id="UP000050783">
    <property type="component" value="Unassembled WGS sequence"/>
</dbReference>
<organism evidence="2 3">
    <name type="scientific">Ruegeria atlantica</name>
    <dbReference type="NCBI Taxonomy" id="81569"/>
    <lineage>
        <taxon>Bacteria</taxon>
        <taxon>Pseudomonadati</taxon>
        <taxon>Pseudomonadota</taxon>
        <taxon>Alphaproteobacteria</taxon>
        <taxon>Rhodobacterales</taxon>
        <taxon>Roseobacteraceae</taxon>
        <taxon>Ruegeria</taxon>
    </lineage>
</organism>
<dbReference type="AlphaFoldDB" id="A0A0P1EI83"/>
<evidence type="ECO:0000256" key="1">
    <source>
        <dbReference type="SAM" id="SignalP"/>
    </source>
</evidence>
<protein>
    <submittedName>
        <fullName evidence="2">Uncharacterized protein</fullName>
    </submittedName>
</protein>
<feature type="chain" id="PRO_5006061569" evidence="1">
    <location>
        <begin position="21"/>
        <end position="107"/>
    </location>
</feature>
<dbReference type="RefSeq" id="WP_058279492.1">
    <property type="nucleotide sequence ID" value="NZ_CYPU01000072.1"/>
</dbReference>
<dbReference type="GeneID" id="55495511"/>
<evidence type="ECO:0000313" key="3">
    <source>
        <dbReference type="Proteomes" id="UP000050783"/>
    </source>
</evidence>